<dbReference type="Proteomes" id="UP000800040">
    <property type="component" value="Unassembled WGS sequence"/>
</dbReference>
<comment type="similarity">
    <text evidence="2">Belongs to the purine-cytosine permease (2.A.39) family.</text>
</comment>
<evidence type="ECO:0000256" key="4">
    <source>
        <dbReference type="ARBA" id="ARBA00022989"/>
    </source>
</evidence>
<feature type="region of interest" description="Disordered" evidence="6">
    <location>
        <begin position="518"/>
        <end position="542"/>
    </location>
</feature>
<evidence type="ECO:0000256" key="2">
    <source>
        <dbReference type="ARBA" id="ARBA00008974"/>
    </source>
</evidence>
<feature type="transmembrane region" description="Helical" evidence="7">
    <location>
        <begin position="471"/>
        <end position="493"/>
    </location>
</feature>
<dbReference type="FunFam" id="1.10.4160.10:FF:000001">
    <property type="entry name" value="Uracil permease, putative"/>
    <property type="match status" value="1"/>
</dbReference>
<feature type="compositionally biased region" description="Basic and acidic residues" evidence="6">
    <location>
        <begin position="528"/>
        <end position="542"/>
    </location>
</feature>
<feature type="transmembrane region" description="Helical" evidence="7">
    <location>
        <begin position="387"/>
        <end position="407"/>
    </location>
</feature>
<organism evidence="8 9">
    <name type="scientific">Decorospora gaudefroyi</name>
    <dbReference type="NCBI Taxonomy" id="184978"/>
    <lineage>
        <taxon>Eukaryota</taxon>
        <taxon>Fungi</taxon>
        <taxon>Dikarya</taxon>
        <taxon>Ascomycota</taxon>
        <taxon>Pezizomycotina</taxon>
        <taxon>Dothideomycetes</taxon>
        <taxon>Pleosporomycetidae</taxon>
        <taxon>Pleosporales</taxon>
        <taxon>Pleosporineae</taxon>
        <taxon>Pleosporaceae</taxon>
        <taxon>Decorospora</taxon>
    </lineage>
</organism>
<dbReference type="OrthoDB" id="2018619at2759"/>
<feature type="transmembrane region" description="Helical" evidence="7">
    <location>
        <begin position="173"/>
        <end position="190"/>
    </location>
</feature>
<evidence type="ECO:0000256" key="5">
    <source>
        <dbReference type="ARBA" id="ARBA00023136"/>
    </source>
</evidence>
<dbReference type="Gene3D" id="1.10.4160.10">
    <property type="entry name" value="Hydantoin permease"/>
    <property type="match status" value="1"/>
</dbReference>
<keyword evidence="5 7" id="KW-0472">Membrane</keyword>
<dbReference type="AlphaFoldDB" id="A0A6A5K9H0"/>
<gene>
    <name evidence="8" type="ORF">BDW02DRAFT_579969</name>
</gene>
<feature type="transmembrane region" description="Helical" evidence="7">
    <location>
        <begin position="114"/>
        <end position="136"/>
    </location>
</feature>
<reference evidence="8" key="1">
    <citation type="submission" date="2020-01" db="EMBL/GenBank/DDBJ databases">
        <authorList>
            <consortium name="DOE Joint Genome Institute"/>
            <person name="Haridas S."/>
            <person name="Albert R."/>
            <person name="Binder M."/>
            <person name="Bloem J."/>
            <person name="Labutti K."/>
            <person name="Salamov A."/>
            <person name="Andreopoulos B."/>
            <person name="Baker S.E."/>
            <person name="Barry K."/>
            <person name="Bills G."/>
            <person name="Bluhm B.H."/>
            <person name="Cannon C."/>
            <person name="Castanera R."/>
            <person name="Culley D.E."/>
            <person name="Daum C."/>
            <person name="Ezra D."/>
            <person name="Gonzalez J.B."/>
            <person name="Henrissat B."/>
            <person name="Kuo A."/>
            <person name="Liang C."/>
            <person name="Lipzen A."/>
            <person name="Lutzoni F."/>
            <person name="Magnuson J."/>
            <person name="Mondo S."/>
            <person name="Nolan M."/>
            <person name="Ohm R."/>
            <person name="Pangilinan J."/>
            <person name="Park H.-J."/>
            <person name="Ramirez L."/>
            <person name="Alfaro M."/>
            <person name="Sun H."/>
            <person name="Tritt A."/>
            <person name="Yoshinaga Y."/>
            <person name="Zwiers L.-H."/>
            <person name="Turgeon B.G."/>
            <person name="Goodwin S.B."/>
            <person name="Spatafora J.W."/>
            <person name="Crous P.W."/>
            <person name="Grigoriev I.V."/>
        </authorList>
    </citation>
    <scope>NUCLEOTIDE SEQUENCE</scope>
    <source>
        <strain evidence="8">P77</strain>
    </source>
</reference>
<dbReference type="Pfam" id="PF02133">
    <property type="entry name" value="Transp_cyt_pur"/>
    <property type="match status" value="1"/>
</dbReference>
<dbReference type="InterPro" id="IPR045225">
    <property type="entry name" value="Uracil/uridine/allantoin_perm"/>
</dbReference>
<dbReference type="PANTHER" id="PTHR30618">
    <property type="entry name" value="NCS1 FAMILY PURINE/PYRIMIDINE TRANSPORTER"/>
    <property type="match status" value="1"/>
</dbReference>
<proteinExistence type="inferred from homology"/>
<feature type="transmembrane region" description="Helical" evidence="7">
    <location>
        <begin position="276"/>
        <end position="302"/>
    </location>
</feature>
<dbReference type="GO" id="GO:0015205">
    <property type="term" value="F:nucleobase transmembrane transporter activity"/>
    <property type="evidence" value="ECO:0007669"/>
    <property type="project" value="TreeGrafter"/>
</dbReference>
<dbReference type="InterPro" id="IPR001248">
    <property type="entry name" value="Pur-cyt_permease"/>
</dbReference>
<accession>A0A6A5K9H0</accession>
<keyword evidence="4 7" id="KW-1133">Transmembrane helix</keyword>
<name>A0A6A5K9H0_9PLEO</name>
<dbReference type="NCBIfam" id="TIGR00800">
    <property type="entry name" value="ncs1"/>
    <property type="match status" value="1"/>
</dbReference>
<feature type="transmembrane region" description="Helical" evidence="7">
    <location>
        <begin position="238"/>
        <end position="255"/>
    </location>
</feature>
<dbReference type="EMBL" id="ML975309">
    <property type="protein sequence ID" value="KAF1833988.1"/>
    <property type="molecule type" value="Genomic_DNA"/>
</dbReference>
<evidence type="ECO:0000313" key="8">
    <source>
        <dbReference type="EMBL" id="KAF1833988.1"/>
    </source>
</evidence>
<keyword evidence="3 7" id="KW-0812">Transmembrane</keyword>
<dbReference type="InterPro" id="IPR012681">
    <property type="entry name" value="NCS1"/>
</dbReference>
<evidence type="ECO:0000256" key="6">
    <source>
        <dbReference type="SAM" id="MobiDB-lite"/>
    </source>
</evidence>
<protein>
    <submittedName>
        <fullName evidence="8">Uracil permease</fullName>
    </submittedName>
</protein>
<sequence length="542" mass="59796">MPIIEKPHWTVRVEQPESAFAEGNSRWTNKDLDPVPRHARKWGVTSFISYWISDAFNAATWQFASSIIAIGLTWRESLGIVALSFFIISFVIALNGAIGVLHHVPFPVIARASWGFWGSYLAIISRAILAIFWFAIQNMNGANSVRVMIAAIWPSFATIKNGIPEAEGIDTPTMVSFFLFWLVSLPWLCMHPNQLRWLFMIKSVVVPVAWIAILVWALVSTKGEGDMWDQKATITGSAYSWAFLSSLTSVIGNYATLSVNQSDFSRYSRVSVKWQLIYVPLLPLIFTFISFIGVAATSAGAVKYGTIDWDPMALISNWPSRAARFFAAFSFALAALGVNISANSLSAANDLTALFPQYINIRRGQLLCAVLCWALVPWKILASAGSFLNFMAAYAIFLGPIAAIMVTDFWVVHHARYDTLALYQRHGIYAYTAGCNWRAVVAFLVGVGPNLPGFIQSINPDIDAGVGARPYAFGWLLGFSATALVYVVLELWVAPPRDTFIQRSVLPDEVYDAQGGVDEGVSVESGGEGEKGGWKERMSRIL</sequence>
<comment type="subcellular location">
    <subcellularLocation>
        <location evidence="1">Membrane</location>
        <topology evidence="1">Multi-pass membrane protein</topology>
    </subcellularLocation>
</comment>
<evidence type="ECO:0000256" key="1">
    <source>
        <dbReference type="ARBA" id="ARBA00004141"/>
    </source>
</evidence>
<feature type="transmembrane region" description="Helical" evidence="7">
    <location>
        <begin position="322"/>
        <end position="342"/>
    </location>
</feature>
<keyword evidence="9" id="KW-1185">Reference proteome</keyword>
<evidence type="ECO:0000256" key="7">
    <source>
        <dbReference type="SAM" id="Phobius"/>
    </source>
</evidence>
<feature type="transmembrane region" description="Helical" evidence="7">
    <location>
        <begin position="47"/>
        <end position="74"/>
    </location>
</feature>
<dbReference type="PANTHER" id="PTHR30618:SF0">
    <property type="entry name" value="PURINE-URACIL PERMEASE NCS1"/>
    <property type="match status" value="1"/>
</dbReference>
<feature type="transmembrane region" description="Helical" evidence="7">
    <location>
        <begin position="363"/>
        <end position="381"/>
    </location>
</feature>
<feature type="transmembrane region" description="Helical" evidence="7">
    <location>
        <begin position="428"/>
        <end position="451"/>
    </location>
</feature>
<feature type="transmembrane region" description="Helical" evidence="7">
    <location>
        <begin position="197"/>
        <end position="218"/>
    </location>
</feature>
<dbReference type="CDD" id="cd11482">
    <property type="entry name" value="SLC-NCS1sbd_NRT1-like"/>
    <property type="match status" value="1"/>
</dbReference>
<evidence type="ECO:0000313" key="9">
    <source>
        <dbReference type="Proteomes" id="UP000800040"/>
    </source>
</evidence>
<feature type="transmembrane region" description="Helical" evidence="7">
    <location>
        <begin position="80"/>
        <end position="102"/>
    </location>
</feature>
<dbReference type="GO" id="GO:0005886">
    <property type="term" value="C:plasma membrane"/>
    <property type="evidence" value="ECO:0007669"/>
    <property type="project" value="TreeGrafter"/>
</dbReference>
<evidence type="ECO:0000256" key="3">
    <source>
        <dbReference type="ARBA" id="ARBA00022692"/>
    </source>
</evidence>